<reference evidence="2" key="1">
    <citation type="submission" date="2018-05" db="EMBL/GenBank/DDBJ databases">
        <authorList>
            <person name="Lanie J.A."/>
            <person name="Ng W.-L."/>
            <person name="Kazmierczak K.M."/>
            <person name="Andrzejewski T.M."/>
            <person name="Davidsen T.M."/>
            <person name="Wayne K.J."/>
            <person name="Tettelin H."/>
            <person name="Glass J.I."/>
            <person name="Rusch D."/>
            <person name="Podicherti R."/>
            <person name="Tsui H.-C.T."/>
            <person name="Winkler M.E."/>
        </authorList>
    </citation>
    <scope>NUCLEOTIDE SEQUENCE</scope>
</reference>
<dbReference type="InterPro" id="IPR036986">
    <property type="entry name" value="S4_RNA-bd_sf"/>
</dbReference>
<protein>
    <recommendedName>
        <fullName evidence="1">RNA-binding S4 domain-containing protein</fullName>
    </recommendedName>
</protein>
<dbReference type="CDD" id="cd00165">
    <property type="entry name" value="S4"/>
    <property type="match status" value="1"/>
</dbReference>
<dbReference type="InterPro" id="IPR002942">
    <property type="entry name" value="S4_RNA-bd"/>
</dbReference>
<dbReference type="SUPFAM" id="SSF55174">
    <property type="entry name" value="Alpha-L RNA-binding motif"/>
    <property type="match status" value="1"/>
</dbReference>
<dbReference type="AlphaFoldDB" id="A0A381NIV4"/>
<gene>
    <name evidence="2" type="ORF">METZ01_LOCUS7305</name>
</gene>
<evidence type="ECO:0000313" key="2">
    <source>
        <dbReference type="EMBL" id="SUZ54451.1"/>
    </source>
</evidence>
<dbReference type="PROSITE" id="PS50889">
    <property type="entry name" value="S4"/>
    <property type="match status" value="1"/>
</dbReference>
<sequence>MNKFRKTKKLTLRIKSKKNLSKKDGNKCFNKDDLIKLKERLMLNKNNSNKKSYLTKKQRLANWLYRVRLVKTRSREKEIILDDCVRINKVKTLKPSDRFNQDGIITIRKRENTFVVRVSELSDKRLGFKNAISLYERIL</sequence>
<dbReference type="GO" id="GO:0003723">
    <property type="term" value="F:RNA binding"/>
    <property type="evidence" value="ECO:0007669"/>
    <property type="project" value="InterPro"/>
</dbReference>
<organism evidence="2">
    <name type="scientific">marine metagenome</name>
    <dbReference type="NCBI Taxonomy" id="408172"/>
    <lineage>
        <taxon>unclassified sequences</taxon>
        <taxon>metagenomes</taxon>
        <taxon>ecological metagenomes</taxon>
    </lineage>
</organism>
<feature type="domain" description="RNA-binding S4" evidence="1">
    <location>
        <begin position="58"/>
        <end position="120"/>
    </location>
</feature>
<dbReference type="EMBL" id="UINC01000388">
    <property type="protein sequence ID" value="SUZ54451.1"/>
    <property type="molecule type" value="Genomic_DNA"/>
</dbReference>
<evidence type="ECO:0000259" key="1">
    <source>
        <dbReference type="SMART" id="SM00363"/>
    </source>
</evidence>
<accession>A0A381NIV4</accession>
<proteinExistence type="predicted"/>
<dbReference type="Pfam" id="PF01479">
    <property type="entry name" value="S4"/>
    <property type="match status" value="1"/>
</dbReference>
<dbReference type="SMART" id="SM00363">
    <property type="entry name" value="S4"/>
    <property type="match status" value="1"/>
</dbReference>
<dbReference type="Gene3D" id="3.10.290.10">
    <property type="entry name" value="RNA-binding S4 domain"/>
    <property type="match status" value="1"/>
</dbReference>
<name>A0A381NIV4_9ZZZZ</name>